<dbReference type="Proteomes" id="UP000184139">
    <property type="component" value="Unassembled WGS sequence"/>
</dbReference>
<dbReference type="OrthoDB" id="5398417at2"/>
<sequence length="121" mass="14011">MEKLVEQVQGLVSFKDQTEVGDLVLIIAHSPQLMMYAQVSSIERDRSKRDEWWIIGLTFLTVPLQKAVWTLRTDQMTGREIFTMGGEKRFFKAVDLNGENQDKAELKKKPSRTGKELKRIK</sequence>
<gene>
    <name evidence="2" type="ORF">SAMN02745124_01072</name>
</gene>
<dbReference type="AlphaFoldDB" id="A0A1M5U8V6"/>
<feature type="region of interest" description="Disordered" evidence="1">
    <location>
        <begin position="102"/>
        <end position="121"/>
    </location>
</feature>
<keyword evidence="3" id="KW-1185">Reference proteome</keyword>
<evidence type="ECO:0000313" key="3">
    <source>
        <dbReference type="Proteomes" id="UP000184139"/>
    </source>
</evidence>
<accession>A0A1M5U8V6</accession>
<proteinExistence type="predicted"/>
<dbReference type="STRING" id="1121409.SAMN02745124_01072"/>
<protein>
    <submittedName>
        <fullName evidence="2">Uncharacterized protein</fullName>
    </submittedName>
</protein>
<reference evidence="2 3" key="1">
    <citation type="submission" date="2016-11" db="EMBL/GenBank/DDBJ databases">
        <authorList>
            <person name="Jaros S."/>
            <person name="Januszkiewicz K."/>
            <person name="Wedrychowicz H."/>
        </authorList>
    </citation>
    <scope>NUCLEOTIDE SEQUENCE [LARGE SCALE GENOMIC DNA]</scope>
    <source>
        <strain evidence="2 3">DSM 9705</strain>
    </source>
</reference>
<name>A0A1M5U8V6_9BACT</name>
<evidence type="ECO:0000256" key="1">
    <source>
        <dbReference type="SAM" id="MobiDB-lite"/>
    </source>
</evidence>
<evidence type="ECO:0000313" key="2">
    <source>
        <dbReference type="EMBL" id="SHH59351.1"/>
    </source>
</evidence>
<organism evidence="2 3">
    <name type="scientific">Desulfofustis glycolicus DSM 9705</name>
    <dbReference type="NCBI Taxonomy" id="1121409"/>
    <lineage>
        <taxon>Bacteria</taxon>
        <taxon>Pseudomonadati</taxon>
        <taxon>Thermodesulfobacteriota</taxon>
        <taxon>Desulfobulbia</taxon>
        <taxon>Desulfobulbales</taxon>
        <taxon>Desulfocapsaceae</taxon>
        <taxon>Desulfofustis</taxon>
    </lineage>
</organism>
<dbReference type="EMBL" id="FQXS01000004">
    <property type="protein sequence ID" value="SHH59351.1"/>
    <property type="molecule type" value="Genomic_DNA"/>
</dbReference>